<accession>A0ABP2NVS1</accession>
<dbReference type="EMBL" id="AJTC01000037">
    <property type="protein sequence ID" value="EIJ29199.1"/>
    <property type="molecule type" value="Genomic_DNA"/>
</dbReference>
<keyword evidence="3" id="KW-1185">Reference proteome</keyword>
<keyword evidence="1" id="KW-0472">Membrane</keyword>
<sequence length="273" mass="31971">MWYQWVFSGIGLIVFSAIGYLFINIVKAYKNRVGYFIYPKFRYSLPDEFIKSRGKNKGIDSFDVQAVQINNFSYEIKKEVKIIFDGDINLSPKVYYLDKSKVNMEFLDKEINIKDFYPDQTLYVEFYNPNRNFCIKNILIDGSKISRTVQVLTELKRDPKLALLKYTSLLTIFFTVVLVVFFVFFTIERNNLTNEFHNKLNNYQKGLSGRLCGLSPYNINGFLSYISLDNDIEKLLKNNLISEEEILRLNQVKSIEELKGLKQVILCTPPKKE</sequence>
<dbReference type="Proteomes" id="UP000003778">
    <property type="component" value="Unassembled WGS sequence"/>
</dbReference>
<keyword evidence="1" id="KW-0812">Transmembrane</keyword>
<proteinExistence type="predicted"/>
<reference evidence="2 3" key="1">
    <citation type="submission" date="2012-04" db="EMBL/GenBank/DDBJ databases">
        <authorList>
            <person name="Durkin A.S."/>
            <person name="McCorrison J."/>
            <person name="Torralba M."/>
            <person name="Gillis M."/>
            <person name="Methe B."/>
            <person name="Sutton G."/>
            <person name="Nelson K.E."/>
        </authorList>
    </citation>
    <scope>NUCLEOTIDE SEQUENCE [LARGE SCALE GENOMIC DNA]</scope>
    <source>
        <strain evidence="2 3">HK2019</strain>
    </source>
</reference>
<dbReference type="RefSeq" id="WP_005698365.1">
    <property type="nucleotide sequence ID" value="NZ_AJTC01000037.1"/>
</dbReference>
<organism evidence="2 3">
    <name type="scientific">Haemophilus parainfluenzae HK2019</name>
    <dbReference type="NCBI Taxonomy" id="1095746"/>
    <lineage>
        <taxon>Bacteria</taxon>
        <taxon>Pseudomonadati</taxon>
        <taxon>Pseudomonadota</taxon>
        <taxon>Gammaproteobacteria</taxon>
        <taxon>Pasteurellales</taxon>
        <taxon>Pasteurellaceae</taxon>
        <taxon>Haemophilus</taxon>
    </lineage>
</organism>
<name>A0ABP2NVS1_HAEPA</name>
<comment type="caution">
    <text evidence="2">The sequence shown here is derived from an EMBL/GenBank/DDBJ whole genome shotgun (WGS) entry which is preliminary data.</text>
</comment>
<evidence type="ECO:0000256" key="1">
    <source>
        <dbReference type="SAM" id="Phobius"/>
    </source>
</evidence>
<feature type="transmembrane region" description="Helical" evidence="1">
    <location>
        <begin position="166"/>
        <end position="187"/>
    </location>
</feature>
<gene>
    <name evidence="2" type="ORF">HMPREF1119_1391</name>
</gene>
<feature type="transmembrane region" description="Helical" evidence="1">
    <location>
        <begin position="6"/>
        <end position="26"/>
    </location>
</feature>
<evidence type="ECO:0000313" key="2">
    <source>
        <dbReference type="EMBL" id="EIJ29199.1"/>
    </source>
</evidence>
<protein>
    <submittedName>
        <fullName evidence="2">Uncharacterized protein</fullName>
    </submittedName>
</protein>
<evidence type="ECO:0000313" key="3">
    <source>
        <dbReference type="Proteomes" id="UP000003778"/>
    </source>
</evidence>
<keyword evidence="1" id="KW-1133">Transmembrane helix</keyword>